<name>A0A0A9HXZ5_ARUDO</name>
<reference evidence="1" key="2">
    <citation type="journal article" date="2015" name="Data Brief">
        <title>Shoot transcriptome of the giant reed, Arundo donax.</title>
        <authorList>
            <person name="Barrero R.A."/>
            <person name="Guerrero F.D."/>
            <person name="Moolhuijzen P."/>
            <person name="Goolsby J.A."/>
            <person name="Tidwell J."/>
            <person name="Bellgard S.E."/>
            <person name="Bellgard M.I."/>
        </authorList>
    </citation>
    <scope>NUCLEOTIDE SEQUENCE</scope>
    <source>
        <tissue evidence="1">Shoot tissue taken approximately 20 cm above the soil surface</tissue>
    </source>
</reference>
<protein>
    <submittedName>
        <fullName evidence="1">Uncharacterized protein</fullName>
    </submittedName>
</protein>
<dbReference type="EMBL" id="GBRH01160098">
    <property type="protein sequence ID" value="JAE37798.1"/>
    <property type="molecule type" value="Transcribed_RNA"/>
</dbReference>
<organism evidence="1">
    <name type="scientific">Arundo donax</name>
    <name type="common">Giant reed</name>
    <name type="synonym">Donax arundinaceus</name>
    <dbReference type="NCBI Taxonomy" id="35708"/>
    <lineage>
        <taxon>Eukaryota</taxon>
        <taxon>Viridiplantae</taxon>
        <taxon>Streptophyta</taxon>
        <taxon>Embryophyta</taxon>
        <taxon>Tracheophyta</taxon>
        <taxon>Spermatophyta</taxon>
        <taxon>Magnoliopsida</taxon>
        <taxon>Liliopsida</taxon>
        <taxon>Poales</taxon>
        <taxon>Poaceae</taxon>
        <taxon>PACMAD clade</taxon>
        <taxon>Arundinoideae</taxon>
        <taxon>Arundineae</taxon>
        <taxon>Arundo</taxon>
    </lineage>
</organism>
<reference evidence="1" key="1">
    <citation type="submission" date="2014-09" db="EMBL/GenBank/DDBJ databases">
        <authorList>
            <person name="Magalhaes I.L.F."/>
            <person name="Oliveira U."/>
            <person name="Santos F.R."/>
            <person name="Vidigal T.H.D.A."/>
            <person name="Brescovit A.D."/>
            <person name="Santos A.J."/>
        </authorList>
    </citation>
    <scope>NUCLEOTIDE SEQUENCE</scope>
    <source>
        <tissue evidence="1">Shoot tissue taken approximately 20 cm above the soil surface</tissue>
    </source>
</reference>
<evidence type="ECO:0000313" key="1">
    <source>
        <dbReference type="EMBL" id="JAE37798.1"/>
    </source>
</evidence>
<accession>A0A0A9HXZ5</accession>
<dbReference type="AlphaFoldDB" id="A0A0A9HXZ5"/>
<proteinExistence type="predicted"/>
<sequence length="52" mass="5831">MSTTNGGVQRIDNCQSLAYTSKAKEYKPEKNLQFQSHDLSCIFNLTKVTTCS</sequence>